<keyword evidence="3" id="KW-1185">Reference proteome</keyword>
<proteinExistence type="predicted"/>
<dbReference type="Proteomes" id="UP000650424">
    <property type="component" value="Unassembled WGS sequence"/>
</dbReference>
<evidence type="ECO:0000313" key="2">
    <source>
        <dbReference type="EMBL" id="MBC3920077.1"/>
    </source>
</evidence>
<evidence type="ECO:0000313" key="3">
    <source>
        <dbReference type="Proteomes" id="UP000650424"/>
    </source>
</evidence>
<dbReference type="RefSeq" id="WP_186949343.1">
    <property type="nucleotide sequence ID" value="NZ_JACOGF010000013.1"/>
</dbReference>
<keyword evidence="1" id="KW-0732">Signal</keyword>
<evidence type="ECO:0008006" key="4">
    <source>
        <dbReference type="Google" id="ProtNLM"/>
    </source>
</evidence>
<name>A0ABR6ZW25_9BURK</name>
<comment type="caution">
    <text evidence="2">The sequence shown here is derived from an EMBL/GenBank/DDBJ whole genome shotgun (WGS) entry which is preliminary data.</text>
</comment>
<feature type="signal peptide" evidence="1">
    <location>
        <begin position="1"/>
        <end position="20"/>
    </location>
</feature>
<dbReference type="PROSITE" id="PS51257">
    <property type="entry name" value="PROKAR_LIPOPROTEIN"/>
    <property type="match status" value="1"/>
</dbReference>
<accession>A0ABR6ZW25</accession>
<evidence type="ECO:0000256" key="1">
    <source>
        <dbReference type="SAM" id="SignalP"/>
    </source>
</evidence>
<feature type="chain" id="PRO_5045832582" description="Lipoprotein" evidence="1">
    <location>
        <begin position="21"/>
        <end position="140"/>
    </location>
</feature>
<gene>
    <name evidence="2" type="ORF">H8L32_21600</name>
</gene>
<protein>
    <recommendedName>
        <fullName evidence="4">Lipoprotein</fullName>
    </recommendedName>
</protein>
<reference evidence="2 3" key="1">
    <citation type="submission" date="2020-08" db="EMBL/GenBank/DDBJ databases">
        <title>Novel species isolated from subtropical streams in China.</title>
        <authorList>
            <person name="Lu H."/>
        </authorList>
    </citation>
    <scope>NUCLEOTIDE SEQUENCE [LARGE SCALE GENOMIC DNA]</scope>
    <source>
        <strain evidence="2 3">CY18W</strain>
    </source>
</reference>
<sequence>MSFNKRQLAGVFTATLLSLAGCSAHSPMIMKNTINSSPASTQLPPTYERVFITAQALPPHVEYDVVSQIEVGNIWYGSPTNSFNAMALRARELGANVIIQAKTWYQPSGFSWAAPHGSGLAVRVKDIKSIESAKLAGNWY</sequence>
<organism evidence="2 3">
    <name type="scientific">Undibacterium hunanense</name>
    <dbReference type="NCBI Taxonomy" id="2762292"/>
    <lineage>
        <taxon>Bacteria</taxon>
        <taxon>Pseudomonadati</taxon>
        <taxon>Pseudomonadota</taxon>
        <taxon>Betaproteobacteria</taxon>
        <taxon>Burkholderiales</taxon>
        <taxon>Oxalobacteraceae</taxon>
        <taxon>Undibacterium</taxon>
    </lineage>
</organism>
<dbReference type="EMBL" id="JACOGF010000013">
    <property type="protein sequence ID" value="MBC3920077.1"/>
    <property type="molecule type" value="Genomic_DNA"/>
</dbReference>